<evidence type="ECO:0000313" key="1">
    <source>
        <dbReference type="EMBL" id="KAJ7547590.1"/>
    </source>
</evidence>
<organism evidence="1 2">
    <name type="scientific">Diphasiastrum complanatum</name>
    <name type="common">Issler's clubmoss</name>
    <name type="synonym">Lycopodium complanatum</name>
    <dbReference type="NCBI Taxonomy" id="34168"/>
    <lineage>
        <taxon>Eukaryota</taxon>
        <taxon>Viridiplantae</taxon>
        <taxon>Streptophyta</taxon>
        <taxon>Embryophyta</taxon>
        <taxon>Tracheophyta</taxon>
        <taxon>Lycopodiopsida</taxon>
        <taxon>Lycopodiales</taxon>
        <taxon>Lycopodiaceae</taxon>
        <taxon>Lycopodioideae</taxon>
        <taxon>Diphasiastrum</taxon>
    </lineage>
</organism>
<comment type="caution">
    <text evidence="1">The sequence shown here is derived from an EMBL/GenBank/DDBJ whole genome shotgun (WGS) entry which is preliminary data.</text>
</comment>
<sequence length="552" mass="62195">MKWNKGKRKAKADEEAGKGMCLQGSASVAFASRKSTRILRDSLEGDLDSNARKLRSKPSDEDDSRGRPLHEAGTQPTASVVLHSRKFIKIIGNSSDGNLSPKPRKPRPSPLVDDNPKGRSLHDTRIQPTTSVAFPPRKSVRIQQKTSDGNVEPNTKKPELSPSNGDKDNAKKRPDPGTTDWPSVKQSAEVKQERKQTRRSSYGLRPRVLSADCLAAEADADADQSSLKLKSSKRRGALSRKSETVPCKRPKQSSSQTPMERPPADGYNWKKYGQKHIKVFGKIRSYYKCSIPSCSMKKNVEQSVNERINETTYIGEHNHPKPKVLRKWTCLAKKFPSGPRDNDTFLDSRATDAETLKSEVVFAFKRDLSTQLQGQDCIDGNPKLPSPSTFAKEEGNQFLAVNCEADQPISRRLDRYKNSMLICCLLRAQATSTSLEFIDHLKLKSRFDGNEDYACIYLPKEQETSNADSLLRVAFETRGSKMHKDGYSWWKYGEKMIRGSRHPRSYYKCPFAGCPMRKRVTRTAGYNSITTYHGEHKHEFPALKSLHLSSWV</sequence>
<accession>A0ACC2CZV8</accession>
<name>A0ACC2CZV8_DIPCM</name>
<keyword evidence="2" id="KW-1185">Reference proteome</keyword>
<evidence type="ECO:0000313" key="2">
    <source>
        <dbReference type="Proteomes" id="UP001162992"/>
    </source>
</evidence>
<reference evidence="2" key="1">
    <citation type="journal article" date="2024" name="Proc. Natl. Acad. Sci. U.S.A.">
        <title>Extraordinary preservation of gene collinearity over three hundred million years revealed in homosporous lycophytes.</title>
        <authorList>
            <person name="Li C."/>
            <person name="Wickell D."/>
            <person name="Kuo L.Y."/>
            <person name="Chen X."/>
            <person name="Nie B."/>
            <person name="Liao X."/>
            <person name="Peng D."/>
            <person name="Ji J."/>
            <person name="Jenkins J."/>
            <person name="Williams M."/>
            <person name="Shu S."/>
            <person name="Plott C."/>
            <person name="Barry K."/>
            <person name="Rajasekar S."/>
            <person name="Grimwood J."/>
            <person name="Han X."/>
            <person name="Sun S."/>
            <person name="Hou Z."/>
            <person name="He W."/>
            <person name="Dai G."/>
            <person name="Sun C."/>
            <person name="Schmutz J."/>
            <person name="Leebens-Mack J.H."/>
            <person name="Li F.W."/>
            <person name="Wang L."/>
        </authorList>
    </citation>
    <scope>NUCLEOTIDE SEQUENCE [LARGE SCALE GENOMIC DNA]</scope>
    <source>
        <strain evidence="2">cv. PW_Plant_1</strain>
    </source>
</reference>
<dbReference type="EMBL" id="CM055099">
    <property type="protein sequence ID" value="KAJ7547590.1"/>
    <property type="molecule type" value="Genomic_DNA"/>
</dbReference>
<gene>
    <name evidence="1" type="ORF">O6H91_08G093500</name>
</gene>
<dbReference type="Proteomes" id="UP001162992">
    <property type="component" value="Chromosome 8"/>
</dbReference>
<protein>
    <submittedName>
        <fullName evidence="1">Uncharacterized protein</fullName>
    </submittedName>
</protein>
<proteinExistence type="predicted"/>